<keyword evidence="2" id="KW-1185">Reference proteome</keyword>
<evidence type="ECO:0000313" key="1">
    <source>
        <dbReference type="EMBL" id="ANM45886.1"/>
    </source>
</evidence>
<dbReference type="Proteomes" id="UP000202254">
    <property type="component" value="Segment"/>
</dbReference>
<reference evidence="1 2" key="1">
    <citation type="submission" date="2016-04" db="EMBL/GenBank/DDBJ databases">
        <title>Complete Genome of E. coli phage vB_EcoS_NBD2.</title>
        <authorList>
            <person name="Truncaite L."/>
            <person name="Kaliniene L."/>
            <person name="Zajanckauskaite A."/>
            <person name="Meskys R."/>
        </authorList>
    </citation>
    <scope>NUCLEOTIDE SEQUENCE [LARGE SCALE GENOMIC DNA]</scope>
</reference>
<dbReference type="RefSeq" id="YP_009284668.1">
    <property type="nucleotide sequence ID" value="NC_031050.1"/>
</dbReference>
<dbReference type="GeneID" id="29079474"/>
<sequence length="263" mass="29007">MGAFLLEVKIMAMSPAFVNCLQSLYPGEILTLVEVDGTKFGAQVYRFHGENIQFTPEEILAATQGGTLQPKTIMFQGNEYGARPFGISGISFNGNGKAGKPQLTLSNIDSRVSALIRSYNGMMQAKVNIWITQRDLLGEDGNVSPGDFRKLTYYIERPNFVDPSLARFDLTSPYDMDGIMIPPRITQSVCFWAQRGWYRSGRGCDYNGNKYFDKDNNPVSDPSQDVCAGTVTACKLRNGGKNGTEFELPFGGCAVASLMRKNQ</sequence>
<dbReference type="KEGG" id="vg:29079474"/>
<dbReference type="InterPro" id="IPR006487">
    <property type="entry name" value="Phage_lambda_L"/>
</dbReference>
<dbReference type="GO" id="GO:0051536">
    <property type="term" value="F:iron-sulfur cluster binding"/>
    <property type="evidence" value="ECO:0007669"/>
    <property type="project" value="InterPro"/>
</dbReference>
<dbReference type="GO" id="GO:0046718">
    <property type="term" value="P:symbiont entry into host cell"/>
    <property type="evidence" value="ECO:0007669"/>
    <property type="project" value="InterPro"/>
</dbReference>
<accession>A0A192YAL4</accession>
<dbReference type="Pfam" id="PF05100">
    <property type="entry name" value="Phage_tail_L"/>
    <property type="match status" value="1"/>
</dbReference>
<protein>
    <submittedName>
        <fullName evidence="1">Putative minor tail protein</fullName>
    </submittedName>
</protein>
<dbReference type="NCBIfam" id="TIGR01600">
    <property type="entry name" value="phage_tail_L"/>
    <property type="match status" value="1"/>
</dbReference>
<proteinExistence type="predicted"/>
<name>A0A192YAL4_9CAUD</name>
<dbReference type="OrthoDB" id="17372at10239"/>
<dbReference type="EMBL" id="KX130668">
    <property type="protein sequence ID" value="ANM45886.1"/>
    <property type="molecule type" value="Genomic_DNA"/>
</dbReference>
<dbReference type="GO" id="GO:0030430">
    <property type="term" value="C:host cell cytoplasm"/>
    <property type="evidence" value="ECO:0007669"/>
    <property type="project" value="InterPro"/>
</dbReference>
<organism evidence="1 2">
    <name type="scientific">Escherichia phage vB_EcoS_NBD2</name>
    <dbReference type="NCBI Taxonomy" id="1852563"/>
    <lineage>
        <taxon>Viruses</taxon>
        <taxon>Duplodnaviria</taxon>
        <taxon>Heunggongvirae</taxon>
        <taxon>Uroviricota</taxon>
        <taxon>Caudoviricetes</taxon>
        <taxon>Drexlerviridae</taxon>
        <taxon>Vilniusvirus</taxon>
        <taxon>Vilniusvirus NBD2</taxon>
    </lineage>
</organism>
<evidence type="ECO:0000313" key="2">
    <source>
        <dbReference type="Proteomes" id="UP000202254"/>
    </source>
</evidence>
<gene>
    <name evidence="1" type="ORF">NBD2_44</name>
</gene>